<proteinExistence type="predicted"/>
<dbReference type="RefSeq" id="XP_069231095.1">
    <property type="nucleotide sequence ID" value="XM_069371898.1"/>
</dbReference>
<feature type="region of interest" description="Disordered" evidence="1">
    <location>
        <begin position="180"/>
        <end position="207"/>
    </location>
</feature>
<organism evidence="3 4">
    <name type="scientific">Cladosporium halotolerans</name>
    <dbReference type="NCBI Taxonomy" id="1052096"/>
    <lineage>
        <taxon>Eukaryota</taxon>
        <taxon>Fungi</taxon>
        <taxon>Dikarya</taxon>
        <taxon>Ascomycota</taxon>
        <taxon>Pezizomycotina</taxon>
        <taxon>Dothideomycetes</taxon>
        <taxon>Dothideomycetidae</taxon>
        <taxon>Cladosporiales</taxon>
        <taxon>Cladosporiaceae</taxon>
        <taxon>Cladosporium</taxon>
    </lineage>
</organism>
<keyword evidence="2" id="KW-0812">Transmembrane</keyword>
<protein>
    <submittedName>
        <fullName evidence="3">Uncharacterized protein</fullName>
    </submittedName>
</protein>
<comment type="caution">
    <text evidence="3">The sequence shown here is derived from an EMBL/GenBank/DDBJ whole genome shotgun (WGS) entry which is preliminary data.</text>
</comment>
<reference evidence="3 4" key="1">
    <citation type="journal article" date="2020" name="Microbiol. Resour. Announc.">
        <title>Draft Genome Sequence of a Cladosporium Species Isolated from the Mesophotic Ascidian Didemnum maculosum.</title>
        <authorList>
            <person name="Gioti A."/>
            <person name="Siaperas R."/>
            <person name="Nikolaivits E."/>
            <person name="Le Goff G."/>
            <person name="Ouazzani J."/>
            <person name="Kotoulas G."/>
            <person name="Topakas E."/>
        </authorList>
    </citation>
    <scope>NUCLEOTIDE SEQUENCE [LARGE SCALE GENOMIC DNA]</scope>
    <source>
        <strain evidence="3 4">TM138-S3</strain>
    </source>
</reference>
<dbReference type="AlphaFoldDB" id="A0AB34KWQ6"/>
<dbReference type="Pfam" id="PF17254">
    <property type="entry name" value="DUF5321"/>
    <property type="match status" value="1"/>
</dbReference>
<name>A0AB34KWQ6_9PEZI</name>
<sequence>MAPSRALRQTLSTCSSCARLPFTPHRSFATSGLLYNEGSHLPRVADPSLWRSLVPKALRRDGGDDSGAKKPRSKEWNPATIFIVLGILVGSNAINILALRREMVNFSRKTEAKLAGLREVLQRVKNGEDVDVERMLGTGNPQQEKEWEDVMNEIEKTDTMAEAKRKREVKAAEKEAAKLAELDAAKMRSSEKGGPDGASSGKPRFMM</sequence>
<dbReference type="GeneID" id="96004736"/>
<evidence type="ECO:0000256" key="2">
    <source>
        <dbReference type="SAM" id="Phobius"/>
    </source>
</evidence>
<evidence type="ECO:0000313" key="4">
    <source>
        <dbReference type="Proteomes" id="UP000803884"/>
    </source>
</evidence>
<keyword evidence="2" id="KW-0472">Membrane</keyword>
<evidence type="ECO:0000313" key="3">
    <source>
        <dbReference type="EMBL" id="KAL1587990.1"/>
    </source>
</evidence>
<dbReference type="Proteomes" id="UP000803884">
    <property type="component" value="Unassembled WGS sequence"/>
</dbReference>
<keyword evidence="4" id="KW-1185">Reference proteome</keyword>
<dbReference type="InterPro" id="IPR035213">
    <property type="entry name" value="DUF5321"/>
</dbReference>
<accession>A0AB34KWQ6</accession>
<evidence type="ECO:0000256" key="1">
    <source>
        <dbReference type="SAM" id="MobiDB-lite"/>
    </source>
</evidence>
<dbReference type="EMBL" id="JAAQHG020000008">
    <property type="protein sequence ID" value="KAL1587990.1"/>
    <property type="molecule type" value="Genomic_DNA"/>
</dbReference>
<feature type="compositionally biased region" description="Basic and acidic residues" evidence="1">
    <location>
        <begin position="180"/>
        <end position="194"/>
    </location>
</feature>
<feature type="transmembrane region" description="Helical" evidence="2">
    <location>
        <begin position="79"/>
        <end position="99"/>
    </location>
</feature>
<keyword evidence="2" id="KW-1133">Transmembrane helix</keyword>
<gene>
    <name evidence="3" type="ORF">WHR41_03292</name>
</gene>